<proteinExistence type="inferred from homology"/>
<evidence type="ECO:0000256" key="3">
    <source>
        <dbReference type="ARBA" id="ARBA00023027"/>
    </source>
</evidence>
<dbReference type="Gene3D" id="3.40.50.720">
    <property type="entry name" value="NAD(P)-binding Rossmann-like Domain"/>
    <property type="match status" value="1"/>
</dbReference>
<keyword evidence="3" id="KW-0520">NAD</keyword>
<name>A0ABR7HTN0_9FIRM</name>
<dbReference type="RefSeq" id="WP_186963722.1">
    <property type="nucleotide sequence ID" value="NZ_JACOPR010000004.1"/>
</dbReference>
<dbReference type="EMBL" id="JACOPR010000004">
    <property type="protein sequence ID" value="MBC5730874.1"/>
    <property type="molecule type" value="Genomic_DNA"/>
</dbReference>
<dbReference type="InterPro" id="IPR013328">
    <property type="entry name" value="6PGD_dom2"/>
</dbReference>
<dbReference type="PIRSF" id="PIRSF000103">
    <property type="entry name" value="HIBADH"/>
    <property type="match status" value="1"/>
</dbReference>
<protein>
    <submittedName>
        <fullName evidence="6">NAD(P)-dependent oxidoreductase</fullName>
    </submittedName>
</protein>
<accession>A0ABR7HTN0</accession>
<comment type="caution">
    <text evidence="6">The sequence shown here is derived from an EMBL/GenBank/DDBJ whole genome shotgun (WGS) entry which is preliminary data.</text>
</comment>
<dbReference type="Pfam" id="PF14833">
    <property type="entry name" value="NAD_binding_11"/>
    <property type="match status" value="1"/>
</dbReference>
<evidence type="ECO:0000313" key="7">
    <source>
        <dbReference type="Proteomes" id="UP000660021"/>
    </source>
</evidence>
<comment type="similarity">
    <text evidence="1">Belongs to the HIBADH-related family.</text>
</comment>
<dbReference type="SUPFAM" id="SSF51735">
    <property type="entry name" value="NAD(P)-binding Rossmann-fold domains"/>
    <property type="match status" value="1"/>
</dbReference>
<evidence type="ECO:0000259" key="4">
    <source>
        <dbReference type="Pfam" id="PF03446"/>
    </source>
</evidence>
<evidence type="ECO:0000313" key="6">
    <source>
        <dbReference type="EMBL" id="MBC5730874.1"/>
    </source>
</evidence>
<dbReference type="InterPro" id="IPR029154">
    <property type="entry name" value="HIBADH-like_NADP-bd"/>
</dbReference>
<reference evidence="6 7" key="1">
    <citation type="submission" date="2020-08" db="EMBL/GenBank/DDBJ databases">
        <title>Genome public.</title>
        <authorList>
            <person name="Liu C."/>
            <person name="Sun Q."/>
        </authorList>
    </citation>
    <scope>NUCLEOTIDE SEQUENCE [LARGE SCALE GENOMIC DNA]</scope>
    <source>
        <strain evidence="6 7">New-38</strain>
    </source>
</reference>
<feature type="domain" description="6-phosphogluconate dehydrogenase NADP-binding" evidence="4">
    <location>
        <begin position="4"/>
        <end position="163"/>
    </location>
</feature>
<evidence type="ECO:0000256" key="1">
    <source>
        <dbReference type="ARBA" id="ARBA00009080"/>
    </source>
</evidence>
<dbReference type="InterPro" id="IPR036291">
    <property type="entry name" value="NAD(P)-bd_dom_sf"/>
</dbReference>
<sequence length="289" mass="30561">MAHIAWIGAGVMGRPMAGHLAAHGHSVSVYTRRFETLSEVAAQYHLTPCSTIAQAVQDADAIFVMVGYPRDVEEVFTGAEGIFAHAKPGALAIDMTTSSPALAQRLHALGKERGIRVLDAPVSGGDSGARNASLSIMVGGDEADFEAAAPFFACMGKSIHYMGPAGAGQHTKAANQIAVAGATAAYTEALVYAQQVGLDPQAMLQAIGGGAAGSWQIANMAPRVLKGDFAPGFFIKHFIKDMRIVQEECRSRGVDLEMLNTVCALYEKMAEDGLENEGTQALIQYYQSR</sequence>
<evidence type="ECO:0000256" key="2">
    <source>
        <dbReference type="ARBA" id="ARBA00023002"/>
    </source>
</evidence>
<dbReference type="Proteomes" id="UP000660021">
    <property type="component" value="Unassembled WGS sequence"/>
</dbReference>
<dbReference type="InterPro" id="IPR015815">
    <property type="entry name" value="HIBADH-related"/>
</dbReference>
<dbReference type="PANTHER" id="PTHR43060">
    <property type="entry name" value="3-HYDROXYISOBUTYRATE DEHYDROGENASE-LIKE 1, MITOCHONDRIAL-RELATED"/>
    <property type="match status" value="1"/>
</dbReference>
<organism evidence="6 7">
    <name type="scientific">Pseudoflavonifractor hominis</name>
    <dbReference type="NCBI Taxonomy" id="2763059"/>
    <lineage>
        <taxon>Bacteria</taxon>
        <taxon>Bacillati</taxon>
        <taxon>Bacillota</taxon>
        <taxon>Clostridia</taxon>
        <taxon>Eubacteriales</taxon>
        <taxon>Oscillospiraceae</taxon>
        <taxon>Pseudoflavonifractor</taxon>
    </lineage>
</organism>
<keyword evidence="7" id="KW-1185">Reference proteome</keyword>
<dbReference type="Pfam" id="PF03446">
    <property type="entry name" value="NAD_binding_2"/>
    <property type="match status" value="1"/>
</dbReference>
<dbReference type="PANTHER" id="PTHR43060:SF15">
    <property type="entry name" value="3-HYDROXYISOBUTYRATE DEHYDROGENASE-LIKE 1, MITOCHONDRIAL-RELATED"/>
    <property type="match status" value="1"/>
</dbReference>
<dbReference type="InterPro" id="IPR008927">
    <property type="entry name" value="6-PGluconate_DH-like_C_sf"/>
</dbReference>
<dbReference type="Gene3D" id="1.10.1040.10">
    <property type="entry name" value="N-(1-d-carboxylethyl)-l-norvaline Dehydrogenase, domain 2"/>
    <property type="match status" value="1"/>
</dbReference>
<keyword evidence="2" id="KW-0560">Oxidoreductase</keyword>
<dbReference type="SUPFAM" id="SSF48179">
    <property type="entry name" value="6-phosphogluconate dehydrogenase C-terminal domain-like"/>
    <property type="match status" value="1"/>
</dbReference>
<dbReference type="InterPro" id="IPR006115">
    <property type="entry name" value="6PGDH_NADP-bd"/>
</dbReference>
<feature type="domain" description="3-hydroxyisobutyrate dehydrogenase-like NAD-binding" evidence="5">
    <location>
        <begin position="166"/>
        <end position="286"/>
    </location>
</feature>
<evidence type="ECO:0000259" key="5">
    <source>
        <dbReference type="Pfam" id="PF14833"/>
    </source>
</evidence>
<gene>
    <name evidence="6" type="ORF">H8S34_08530</name>
</gene>